<dbReference type="Proteomes" id="UP000677228">
    <property type="component" value="Unassembled WGS sequence"/>
</dbReference>
<dbReference type="Proteomes" id="UP000682733">
    <property type="component" value="Unassembled WGS sequence"/>
</dbReference>
<dbReference type="EMBL" id="CAJNOK010038499">
    <property type="protein sequence ID" value="CAF1538630.1"/>
    <property type="molecule type" value="Genomic_DNA"/>
</dbReference>
<name>A0A8S2FRE7_9BILA</name>
<sequence>MYRYPRRIALEDIWILFEVMTNQRTDKRDFFCSAGLDTFQALHLAMEMVADGAYVENTFDADIFAPYKDCLLSPPEDLDEDDVYVSYFYY</sequence>
<dbReference type="AlphaFoldDB" id="A0A8S2FRE7"/>
<organism evidence="1 3">
    <name type="scientific">Didymodactylos carnosus</name>
    <dbReference type="NCBI Taxonomy" id="1234261"/>
    <lineage>
        <taxon>Eukaryota</taxon>
        <taxon>Metazoa</taxon>
        <taxon>Spiralia</taxon>
        <taxon>Gnathifera</taxon>
        <taxon>Rotifera</taxon>
        <taxon>Eurotatoria</taxon>
        <taxon>Bdelloidea</taxon>
        <taxon>Philodinida</taxon>
        <taxon>Philodinidae</taxon>
        <taxon>Didymodactylos</taxon>
    </lineage>
</organism>
<evidence type="ECO:0000313" key="2">
    <source>
        <dbReference type="EMBL" id="CAF4326669.1"/>
    </source>
</evidence>
<comment type="caution">
    <text evidence="1">The sequence shown here is derived from an EMBL/GenBank/DDBJ whole genome shotgun (WGS) entry which is preliminary data.</text>
</comment>
<evidence type="ECO:0000313" key="3">
    <source>
        <dbReference type="Proteomes" id="UP000677228"/>
    </source>
</evidence>
<evidence type="ECO:0000313" key="1">
    <source>
        <dbReference type="EMBL" id="CAF1538630.1"/>
    </source>
</evidence>
<gene>
    <name evidence="1" type="ORF">OVA965_LOCUS38654</name>
    <name evidence="2" type="ORF">TMI583_LOCUS39859</name>
</gene>
<dbReference type="EMBL" id="CAJOBA010060805">
    <property type="protein sequence ID" value="CAF4326669.1"/>
    <property type="molecule type" value="Genomic_DNA"/>
</dbReference>
<protein>
    <submittedName>
        <fullName evidence="1">Uncharacterized protein</fullName>
    </submittedName>
</protein>
<proteinExistence type="predicted"/>
<reference evidence="1" key="1">
    <citation type="submission" date="2021-02" db="EMBL/GenBank/DDBJ databases">
        <authorList>
            <person name="Nowell W R."/>
        </authorList>
    </citation>
    <scope>NUCLEOTIDE SEQUENCE</scope>
</reference>
<feature type="non-terminal residue" evidence="1">
    <location>
        <position position="1"/>
    </location>
</feature>
<accession>A0A8S2FRE7</accession>